<comment type="caution">
    <text evidence="1">The sequence shown here is derived from an EMBL/GenBank/DDBJ whole genome shotgun (WGS) entry which is preliminary data.</text>
</comment>
<reference evidence="1 2" key="1">
    <citation type="journal article" date="2016" name="Nat. Commun.">
        <title>Extremotolerant tardigrade genome and improved radiotolerance of human cultured cells by tardigrade-unique protein.</title>
        <authorList>
            <person name="Hashimoto T."/>
            <person name="Horikawa D.D."/>
            <person name="Saito Y."/>
            <person name="Kuwahara H."/>
            <person name="Kozuka-Hata H."/>
            <person name="Shin-I T."/>
            <person name="Minakuchi Y."/>
            <person name="Ohishi K."/>
            <person name="Motoyama A."/>
            <person name="Aizu T."/>
            <person name="Enomoto A."/>
            <person name="Kondo K."/>
            <person name="Tanaka S."/>
            <person name="Hara Y."/>
            <person name="Koshikawa S."/>
            <person name="Sagara H."/>
            <person name="Miura T."/>
            <person name="Yokobori S."/>
            <person name="Miyagawa K."/>
            <person name="Suzuki Y."/>
            <person name="Kubo T."/>
            <person name="Oyama M."/>
            <person name="Kohara Y."/>
            <person name="Fujiyama A."/>
            <person name="Arakawa K."/>
            <person name="Katayama T."/>
            <person name="Toyoda A."/>
            <person name="Kunieda T."/>
        </authorList>
    </citation>
    <scope>NUCLEOTIDE SEQUENCE [LARGE SCALE GENOMIC DNA]</scope>
    <source>
        <strain evidence="1 2">YOKOZUNA-1</strain>
    </source>
</reference>
<evidence type="ECO:0000313" key="2">
    <source>
        <dbReference type="Proteomes" id="UP000186922"/>
    </source>
</evidence>
<sequence>MTFPVCIINFHSRALEGSYFLVRSDSTPIEHIERWVSAPLLSGAIANVTVNQSAIDSSVVVLCFAGKVCPSIFDPH</sequence>
<gene>
    <name evidence="1" type="primary">RvY_17658-1</name>
    <name evidence="1" type="synonym">RvY_17658.1</name>
    <name evidence="1" type="ORF">RvY_17658</name>
</gene>
<protein>
    <submittedName>
        <fullName evidence="1">Uncharacterized protein</fullName>
    </submittedName>
</protein>
<keyword evidence="2" id="KW-1185">Reference proteome</keyword>
<dbReference type="AlphaFoldDB" id="A0A1D1W3N0"/>
<dbReference type="EMBL" id="BDGG01000016">
    <property type="protein sequence ID" value="GAV07876.1"/>
    <property type="molecule type" value="Genomic_DNA"/>
</dbReference>
<accession>A0A1D1W3N0</accession>
<dbReference type="Proteomes" id="UP000186922">
    <property type="component" value="Unassembled WGS sequence"/>
</dbReference>
<name>A0A1D1W3N0_RAMVA</name>
<evidence type="ECO:0000313" key="1">
    <source>
        <dbReference type="EMBL" id="GAV07876.1"/>
    </source>
</evidence>
<proteinExistence type="predicted"/>
<organism evidence="1 2">
    <name type="scientific">Ramazzottius varieornatus</name>
    <name type="common">Water bear</name>
    <name type="synonym">Tardigrade</name>
    <dbReference type="NCBI Taxonomy" id="947166"/>
    <lineage>
        <taxon>Eukaryota</taxon>
        <taxon>Metazoa</taxon>
        <taxon>Ecdysozoa</taxon>
        <taxon>Tardigrada</taxon>
        <taxon>Eutardigrada</taxon>
        <taxon>Parachela</taxon>
        <taxon>Hypsibioidea</taxon>
        <taxon>Ramazzottiidae</taxon>
        <taxon>Ramazzottius</taxon>
    </lineage>
</organism>